<dbReference type="NCBIfam" id="TIGR00413">
    <property type="entry name" value="rlpA"/>
    <property type="match status" value="1"/>
</dbReference>
<evidence type="ECO:0000259" key="4">
    <source>
        <dbReference type="PROSITE" id="PS51724"/>
    </source>
</evidence>
<dbReference type="CDD" id="cd22268">
    <property type="entry name" value="DPBB_RlpA-like"/>
    <property type="match status" value="1"/>
</dbReference>
<dbReference type="PROSITE" id="PS51257">
    <property type="entry name" value="PROKAR_LIPOPROTEIN"/>
    <property type="match status" value="1"/>
</dbReference>
<dbReference type="GO" id="GO:0042834">
    <property type="term" value="F:peptidoglycan binding"/>
    <property type="evidence" value="ECO:0007669"/>
    <property type="project" value="InterPro"/>
</dbReference>
<evidence type="ECO:0000313" key="5">
    <source>
        <dbReference type="EMBL" id="VAX17887.1"/>
    </source>
</evidence>
<proteinExistence type="inferred from homology"/>
<dbReference type="PANTHER" id="PTHR34183">
    <property type="entry name" value="ENDOLYTIC PEPTIDOGLYCAN TRANSGLYCOSYLASE RLPA"/>
    <property type="match status" value="1"/>
</dbReference>
<dbReference type="InterPro" id="IPR034718">
    <property type="entry name" value="RlpA"/>
</dbReference>
<keyword evidence="5" id="KW-0449">Lipoprotein</keyword>
<organism evidence="5">
    <name type="scientific">hydrothermal vent metagenome</name>
    <dbReference type="NCBI Taxonomy" id="652676"/>
    <lineage>
        <taxon>unclassified sequences</taxon>
        <taxon>metagenomes</taxon>
        <taxon>ecological metagenomes</taxon>
    </lineage>
</organism>
<dbReference type="HAMAP" id="MF_02071">
    <property type="entry name" value="RlpA"/>
    <property type="match status" value="1"/>
</dbReference>
<dbReference type="InterPro" id="IPR036908">
    <property type="entry name" value="RlpA-like_sf"/>
</dbReference>
<dbReference type="SUPFAM" id="SSF50685">
    <property type="entry name" value="Barwin-like endoglucanases"/>
    <property type="match status" value="1"/>
</dbReference>
<dbReference type="GO" id="GO:0071555">
    <property type="term" value="P:cell wall organization"/>
    <property type="evidence" value="ECO:0007669"/>
    <property type="project" value="UniProtKB-KW"/>
</dbReference>
<keyword evidence="2" id="KW-0456">Lyase</keyword>
<dbReference type="Pfam" id="PF03330">
    <property type="entry name" value="DPBB_1"/>
    <property type="match status" value="1"/>
</dbReference>
<dbReference type="InterPro" id="IPR009009">
    <property type="entry name" value="RlpA-like_DPBB"/>
</dbReference>
<name>A0A3B1CME4_9ZZZZ</name>
<evidence type="ECO:0000256" key="2">
    <source>
        <dbReference type="ARBA" id="ARBA00023239"/>
    </source>
</evidence>
<dbReference type="AlphaFoldDB" id="A0A3B1CME4"/>
<dbReference type="Gene3D" id="3.30.70.1070">
    <property type="entry name" value="Sporulation related repeat"/>
    <property type="match status" value="1"/>
</dbReference>
<dbReference type="Gene3D" id="2.40.40.10">
    <property type="entry name" value="RlpA-like domain"/>
    <property type="match status" value="1"/>
</dbReference>
<dbReference type="InterPro" id="IPR007730">
    <property type="entry name" value="SPOR-like_dom"/>
</dbReference>
<dbReference type="InterPro" id="IPR012997">
    <property type="entry name" value="RplA"/>
</dbReference>
<dbReference type="EMBL" id="UOGC01000062">
    <property type="protein sequence ID" value="VAX17887.1"/>
    <property type="molecule type" value="Genomic_DNA"/>
</dbReference>
<feature type="domain" description="SPOR" evidence="4">
    <location>
        <begin position="184"/>
        <end position="264"/>
    </location>
</feature>
<accession>A0A3B1CME4</accession>
<sequence>MKFKNNFGLLPVLIIALIATLAIGGCASSDKIKKRVGPGKPSGAYGKLKSTKPYDIYGVMYYPLADAYGYEKVGVASWYGKKFHGKPSASGETYDMDAMTAAHKTLPLQTMVEVTRLDTGKKIVVRINDRGPFVKNRIIDLSREGARRLGMMEHGTARVKVVALAKGEKRRGTEAVRLVEPAPDFDTGNFWVQVGAFGDRINAEKVREKLLKPVSMIRLKPYTRPDGLKLLRVQVGPFKKRGQADKTLLEISNHGFPASFIVAD</sequence>
<reference evidence="5" key="1">
    <citation type="submission" date="2018-06" db="EMBL/GenBank/DDBJ databases">
        <authorList>
            <person name="Zhirakovskaya E."/>
        </authorList>
    </citation>
    <scope>NUCLEOTIDE SEQUENCE</scope>
</reference>
<evidence type="ECO:0000256" key="1">
    <source>
        <dbReference type="ARBA" id="ARBA00022729"/>
    </source>
</evidence>
<dbReference type="PANTHER" id="PTHR34183:SF8">
    <property type="entry name" value="ENDOLYTIC PEPTIDOGLYCAN TRANSGLYCOSYLASE RLPA-RELATED"/>
    <property type="match status" value="1"/>
</dbReference>
<dbReference type="Pfam" id="PF05036">
    <property type="entry name" value="SPOR"/>
    <property type="match status" value="1"/>
</dbReference>
<keyword evidence="3" id="KW-0961">Cell wall biogenesis/degradation</keyword>
<evidence type="ECO:0000256" key="3">
    <source>
        <dbReference type="ARBA" id="ARBA00023316"/>
    </source>
</evidence>
<dbReference type="InterPro" id="IPR036680">
    <property type="entry name" value="SPOR-like_sf"/>
</dbReference>
<gene>
    <name evidence="5" type="ORF">MNBD_NITROSPINAE01-1072</name>
</gene>
<dbReference type="PROSITE" id="PS51724">
    <property type="entry name" value="SPOR"/>
    <property type="match status" value="1"/>
</dbReference>
<protein>
    <submittedName>
        <fullName evidence="5">Septum-associated rare lipoprotein A</fullName>
    </submittedName>
</protein>
<dbReference type="GO" id="GO:0016829">
    <property type="term" value="F:lyase activity"/>
    <property type="evidence" value="ECO:0007669"/>
    <property type="project" value="UniProtKB-KW"/>
</dbReference>
<dbReference type="SUPFAM" id="SSF110997">
    <property type="entry name" value="Sporulation related repeat"/>
    <property type="match status" value="1"/>
</dbReference>
<keyword evidence="1" id="KW-0732">Signal</keyword>